<name>A0A852TMT5_9BACI</name>
<organism evidence="1 2">
    <name type="scientific">Neobacillus niacini</name>
    <dbReference type="NCBI Taxonomy" id="86668"/>
    <lineage>
        <taxon>Bacteria</taxon>
        <taxon>Bacillati</taxon>
        <taxon>Bacillota</taxon>
        <taxon>Bacilli</taxon>
        <taxon>Bacillales</taxon>
        <taxon>Bacillaceae</taxon>
        <taxon>Neobacillus</taxon>
    </lineage>
</organism>
<dbReference type="Proteomes" id="UP000548423">
    <property type="component" value="Unassembled WGS sequence"/>
</dbReference>
<dbReference type="EMBL" id="JACCBX010000024">
    <property type="protein sequence ID" value="NYE09545.1"/>
    <property type="molecule type" value="Genomic_DNA"/>
</dbReference>
<protein>
    <submittedName>
        <fullName evidence="1">Uncharacterized protein</fullName>
    </submittedName>
</protein>
<sequence length="35" mass="3873">MKLNGKLSVGHLCPVHSYNAKGEIVMKTEYNPSLL</sequence>
<accession>A0A852TMT5</accession>
<reference evidence="2" key="2">
    <citation type="submission" date="2020-08" db="EMBL/GenBank/DDBJ databases">
        <title>The Agave Microbiome: Exploring the role of microbial communities in plant adaptations to desert environments.</title>
        <authorList>
            <person name="Partida-Martinez L.P."/>
        </authorList>
    </citation>
    <scope>NUCLEOTIDE SEQUENCE [LARGE SCALE GENOMIC DNA]</scope>
    <source>
        <strain evidence="2">AT2.8</strain>
    </source>
</reference>
<proteinExistence type="predicted"/>
<dbReference type="AlphaFoldDB" id="A0A852TMT5"/>
<evidence type="ECO:0000313" key="2">
    <source>
        <dbReference type="Proteomes" id="UP000548423"/>
    </source>
</evidence>
<reference evidence="2" key="1">
    <citation type="submission" date="2020-07" db="EMBL/GenBank/DDBJ databases">
        <authorList>
            <person name="Partida-Martinez L."/>
            <person name="Huntemann M."/>
            <person name="Clum A."/>
            <person name="Wang J."/>
            <person name="Palaniappan K."/>
            <person name="Ritter S."/>
            <person name="Chen I.-M."/>
            <person name="Stamatis D."/>
            <person name="Reddy T."/>
            <person name="O'Malley R."/>
            <person name="Daum C."/>
            <person name="Shapiro N."/>
            <person name="Ivanova N."/>
            <person name="Kyrpides N."/>
            <person name="Woyke T."/>
        </authorList>
    </citation>
    <scope>NUCLEOTIDE SEQUENCE [LARGE SCALE GENOMIC DNA]</scope>
    <source>
        <strain evidence="2">AT2.8</strain>
    </source>
</reference>
<gene>
    <name evidence="1" type="ORF">F4694_006447</name>
</gene>
<comment type="caution">
    <text evidence="1">The sequence shown here is derived from an EMBL/GenBank/DDBJ whole genome shotgun (WGS) entry which is preliminary data.</text>
</comment>
<evidence type="ECO:0000313" key="1">
    <source>
        <dbReference type="EMBL" id="NYE09545.1"/>
    </source>
</evidence>